<protein>
    <submittedName>
        <fullName evidence="1">Uncharacterized protein</fullName>
    </submittedName>
</protein>
<sequence>MARHLLSVVQEALFSTTHRQAVGWAMGERGREVHVAGPADPAAKSAVFDDSHGCAEFPGGNGLAIFHEERMGESRAAVSHFMTARLEVCQSRLNSNGEP</sequence>
<comment type="caution">
    <text evidence="1">The sequence shown here is derived from an EMBL/GenBank/DDBJ whole genome shotgun (WGS) entry which is preliminary data.</text>
</comment>
<dbReference type="RefSeq" id="WP_379725961.1">
    <property type="nucleotide sequence ID" value="NZ_JBHRYJ010000002.1"/>
</dbReference>
<keyword evidence="2" id="KW-1185">Reference proteome</keyword>
<reference evidence="2" key="1">
    <citation type="journal article" date="2019" name="Int. J. Syst. Evol. Microbiol.">
        <title>The Global Catalogue of Microorganisms (GCM) 10K type strain sequencing project: providing services to taxonomists for standard genome sequencing and annotation.</title>
        <authorList>
            <consortium name="The Broad Institute Genomics Platform"/>
            <consortium name="The Broad Institute Genome Sequencing Center for Infectious Disease"/>
            <person name="Wu L."/>
            <person name="Ma J."/>
        </authorList>
    </citation>
    <scope>NUCLEOTIDE SEQUENCE [LARGE SCALE GENOMIC DNA]</scope>
    <source>
        <strain evidence="2">KCTC 42182</strain>
    </source>
</reference>
<name>A0ABV7VF75_9PROT</name>
<evidence type="ECO:0000313" key="2">
    <source>
        <dbReference type="Proteomes" id="UP001595711"/>
    </source>
</evidence>
<dbReference type="EMBL" id="JBHRYJ010000002">
    <property type="protein sequence ID" value="MFC3676059.1"/>
    <property type="molecule type" value="Genomic_DNA"/>
</dbReference>
<gene>
    <name evidence="1" type="ORF">ACFOOQ_10930</name>
</gene>
<proteinExistence type="predicted"/>
<evidence type="ECO:0000313" key="1">
    <source>
        <dbReference type="EMBL" id="MFC3676059.1"/>
    </source>
</evidence>
<organism evidence="1 2">
    <name type="scientific">Ferrovibrio xuzhouensis</name>
    <dbReference type="NCBI Taxonomy" id="1576914"/>
    <lineage>
        <taxon>Bacteria</taxon>
        <taxon>Pseudomonadati</taxon>
        <taxon>Pseudomonadota</taxon>
        <taxon>Alphaproteobacteria</taxon>
        <taxon>Rhodospirillales</taxon>
        <taxon>Rhodospirillaceae</taxon>
        <taxon>Ferrovibrio</taxon>
    </lineage>
</organism>
<dbReference type="Proteomes" id="UP001595711">
    <property type="component" value="Unassembled WGS sequence"/>
</dbReference>
<accession>A0ABV7VF75</accession>